<gene>
    <name evidence="2" type="ORF">CURHAP_LOCUS397</name>
</gene>
<feature type="region of interest" description="Disordered" evidence="1">
    <location>
        <begin position="133"/>
        <end position="168"/>
    </location>
</feature>
<feature type="compositionally biased region" description="Low complexity" evidence="1">
    <location>
        <begin position="141"/>
        <end position="155"/>
    </location>
</feature>
<sequence>MPNGKKIIVWCSHGFQSMTKPVRALFEHGDTAFDIWEAARKTYTEINCLRPHEFKCDDDGARRLKEIEANRVYDFLGGLDPPYDGVRSHILALSLVLPLLEAYAMVMEEDTPQSAMLGGGLMALKVDLTRQRPIAQHDTTSRSSSRKFSSLVRSRPSGSTPSSLDGPPKCRHCNENHYSEKCFKDHGYPDWFADNKARMYGSKAACTVTQNEARPPARLLICVLPIPFHV</sequence>
<dbReference type="EMBL" id="CAEKDK010000001">
    <property type="protein sequence ID" value="CAB4261638.1"/>
    <property type="molecule type" value="Genomic_DNA"/>
</dbReference>
<protein>
    <submittedName>
        <fullName evidence="2">Uncharacterized protein</fullName>
    </submittedName>
</protein>
<organism evidence="2 3">
    <name type="scientific">Prunus armeniaca</name>
    <name type="common">Apricot</name>
    <name type="synonym">Armeniaca vulgaris</name>
    <dbReference type="NCBI Taxonomy" id="36596"/>
    <lineage>
        <taxon>Eukaryota</taxon>
        <taxon>Viridiplantae</taxon>
        <taxon>Streptophyta</taxon>
        <taxon>Embryophyta</taxon>
        <taxon>Tracheophyta</taxon>
        <taxon>Spermatophyta</taxon>
        <taxon>Magnoliopsida</taxon>
        <taxon>eudicotyledons</taxon>
        <taxon>Gunneridae</taxon>
        <taxon>Pentapetalae</taxon>
        <taxon>rosids</taxon>
        <taxon>fabids</taxon>
        <taxon>Rosales</taxon>
        <taxon>Rosaceae</taxon>
        <taxon>Amygdaloideae</taxon>
        <taxon>Amygdaleae</taxon>
        <taxon>Prunus</taxon>
    </lineage>
</organism>
<dbReference type="Proteomes" id="UP000507222">
    <property type="component" value="Unassembled WGS sequence"/>
</dbReference>
<evidence type="ECO:0000313" key="2">
    <source>
        <dbReference type="EMBL" id="CAB4261638.1"/>
    </source>
</evidence>
<proteinExistence type="predicted"/>
<evidence type="ECO:0000313" key="3">
    <source>
        <dbReference type="Proteomes" id="UP000507222"/>
    </source>
</evidence>
<name>A0A6J5TG14_PRUAR</name>
<dbReference type="AlphaFoldDB" id="A0A6J5TG14"/>
<accession>A0A6J5TG14</accession>
<evidence type="ECO:0000256" key="1">
    <source>
        <dbReference type="SAM" id="MobiDB-lite"/>
    </source>
</evidence>
<dbReference type="PANTHER" id="PTHR34222">
    <property type="entry name" value="GAG_PRE-INTEGRS DOMAIN-CONTAINING PROTEIN"/>
    <property type="match status" value="1"/>
</dbReference>
<dbReference type="PANTHER" id="PTHR34222:SF79">
    <property type="entry name" value="RETROVIRUS-RELATED POL POLYPROTEIN FROM TRANSPOSON TNT 1-94"/>
    <property type="match status" value="1"/>
</dbReference>
<reference evidence="2 3" key="1">
    <citation type="submission" date="2020-05" db="EMBL/GenBank/DDBJ databases">
        <authorList>
            <person name="Campoy J."/>
            <person name="Schneeberger K."/>
            <person name="Spophaly S."/>
        </authorList>
    </citation>
    <scope>NUCLEOTIDE SEQUENCE [LARGE SCALE GENOMIC DNA]</scope>
    <source>
        <strain evidence="2">PruArmRojPasFocal</strain>
    </source>
</reference>